<feature type="region of interest" description="Disordered" evidence="1">
    <location>
        <begin position="73"/>
        <end position="120"/>
    </location>
</feature>
<accession>A0AAV4IW23</accession>
<proteinExistence type="predicted"/>
<protein>
    <submittedName>
        <fullName evidence="2">Uncharacterized protein</fullName>
    </submittedName>
</protein>
<reference evidence="2 3" key="1">
    <citation type="journal article" date="2021" name="Elife">
        <title>Chloroplast acquisition without the gene transfer in kleptoplastic sea slugs, Plakobranchus ocellatus.</title>
        <authorList>
            <person name="Maeda T."/>
            <person name="Takahashi S."/>
            <person name="Yoshida T."/>
            <person name="Shimamura S."/>
            <person name="Takaki Y."/>
            <person name="Nagai Y."/>
            <person name="Toyoda A."/>
            <person name="Suzuki Y."/>
            <person name="Arimoto A."/>
            <person name="Ishii H."/>
            <person name="Satoh N."/>
            <person name="Nishiyama T."/>
            <person name="Hasebe M."/>
            <person name="Maruyama T."/>
            <person name="Minagawa J."/>
            <person name="Obokata J."/>
            <person name="Shigenobu S."/>
        </authorList>
    </citation>
    <scope>NUCLEOTIDE SEQUENCE [LARGE SCALE GENOMIC DNA]</scope>
</reference>
<sequence length="120" mass="13105">MVLVGDEGDQGEDALAKLDGQARHQKEPAAPLDCNDTAEISKTPARVEHPIPEELPVTKEASVAMDTQVAINIHGEQDPLSTQELSPAEVDGRSELDDIDDEDFDEEDISSHNMLEFVKL</sequence>
<dbReference type="AlphaFoldDB" id="A0AAV4IW23"/>
<evidence type="ECO:0000256" key="1">
    <source>
        <dbReference type="SAM" id="MobiDB-lite"/>
    </source>
</evidence>
<feature type="compositionally biased region" description="Acidic residues" evidence="1">
    <location>
        <begin position="1"/>
        <end position="12"/>
    </location>
</feature>
<feature type="region of interest" description="Disordered" evidence="1">
    <location>
        <begin position="1"/>
        <end position="36"/>
    </location>
</feature>
<comment type="caution">
    <text evidence="2">The sequence shown here is derived from an EMBL/GenBank/DDBJ whole genome shotgun (WGS) entry which is preliminary data.</text>
</comment>
<feature type="compositionally biased region" description="Basic and acidic residues" evidence="1">
    <location>
        <begin position="14"/>
        <end position="27"/>
    </location>
</feature>
<keyword evidence="3" id="KW-1185">Reference proteome</keyword>
<evidence type="ECO:0000313" key="2">
    <source>
        <dbReference type="EMBL" id="GFS13447.1"/>
    </source>
</evidence>
<name>A0AAV4IW23_9GAST</name>
<dbReference type="EMBL" id="BMAT01006481">
    <property type="protein sequence ID" value="GFS13447.1"/>
    <property type="molecule type" value="Genomic_DNA"/>
</dbReference>
<organism evidence="2 3">
    <name type="scientific">Elysia marginata</name>
    <dbReference type="NCBI Taxonomy" id="1093978"/>
    <lineage>
        <taxon>Eukaryota</taxon>
        <taxon>Metazoa</taxon>
        <taxon>Spiralia</taxon>
        <taxon>Lophotrochozoa</taxon>
        <taxon>Mollusca</taxon>
        <taxon>Gastropoda</taxon>
        <taxon>Heterobranchia</taxon>
        <taxon>Euthyneura</taxon>
        <taxon>Panpulmonata</taxon>
        <taxon>Sacoglossa</taxon>
        <taxon>Placobranchoidea</taxon>
        <taxon>Plakobranchidae</taxon>
        <taxon>Elysia</taxon>
    </lineage>
</organism>
<evidence type="ECO:0000313" key="3">
    <source>
        <dbReference type="Proteomes" id="UP000762676"/>
    </source>
</evidence>
<dbReference type="Proteomes" id="UP000762676">
    <property type="component" value="Unassembled WGS sequence"/>
</dbReference>
<gene>
    <name evidence="2" type="ORF">ElyMa_003137000</name>
</gene>
<feature type="compositionally biased region" description="Acidic residues" evidence="1">
    <location>
        <begin position="97"/>
        <end position="108"/>
    </location>
</feature>